<dbReference type="InterPro" id="IPR037058">
    <property type="entry name" value="Falgellar_hook_FlgE_sf"/>
</dbReference>
<evidence type="ECO:0000256" key="3">
    <source>
        <dbReference type="ARBA" id="ARBA00023143"/>
    </source>
</evidence>
<gene>
    <name evidence="6" type="ORF">CCC_02697</name>
</gene>
<dbReference type="GO" id="GO:0009424">
    <property type="term" value="C:bacterial-type flagellum hook"/>
    <property type="evidence" value="ECO:0007669"/>
    <property type="project" value="TreeGrafter"/>
</dbReference>
<proteinExistence type="inferred from homology"/>
<organism evidence="6 7">
    <name type="scientific">Paramagnetospirillum magnetotacticum MS-1</name>
    <dbReference type="NCBI Taxonomy" id="272627"/>
    <lineage>
        <taxon>Bacteria</taxon>
        <taxon>Pseudomonadati</taxon>
        <taxon>Pseudomonadota</taxon>
        <taxon>Alphaproteobacteria</taxon>
        <taxon>Rhodospirillales</taxon>
        <taxon>Magnetospirillaceae</taxon>
        <taxon>Paramagnetospirillum</taxon>
    </lineage>
</organism>
<dbReference type="AlphaFoldDB" id="A0A0C2YXR5"/>
<dbReference type="GO" id="GO:0009425">
    <property type="term" value="C:bacterial-type flagellum basal body"/>
    <property type="evidence" value="ECO:0007669"/>
    <property type="project" value="UniProtKB-SubCell"/>
</dbReference>
<sequence length="531" mass="55115">MDWAMGSISQNIANVNTTGYKEKDTLFKTVLSESHTAPASTQNSPNKNTATTGLDIFGVRAVDRNLITKSGTITSSTTWSDMAINGRGFFIVTQPDSTGAPGAGGTSGTLYTRAGDFTQRAVNGNNYFTTADGNYLMGWAADSKGVISATSTLTPVYANIGQTVNGNATTSIQTVANVPSNATQTGSTQTFTDTSSITDGFGTTQTLTMNWTRTGGDTWQVDFSLPANPASGSVGTITGSPVTVTMDANGAITAPTTSASGTGFADLTVDWSAGPTAQSTASINLSSNKPTLSTVDETIAVYDNAYNSHNLGLSFEHASNGQWYLRMKPVAAEGTVTALMADGTNYTSSIPITFDGAGKILTPAKASFTVGWTAANAGSSTISLDLAKLTQFSGDTSTKMSVKNIDQDGYASGTMDQVEIDTAGKVVAHFDNGKSRTIFQIPVATFVSADQLDPISGTVFRATEQAGDITIAAISAQGSGASIVASSLEASNVALEDQFSKMIVTQKAYSTNANVFKTADEMTQTVRDLIT</sequence>
<feature type="domain" description="Flagellar basal-body/hook protein C-terminal" evidence="5">
    <location>
        <begin position="486"/>
        <end position="527"/>
    </location>
</feature>
<reference evidence="6 7" key="1">
    <citation type="submission" date="2015-01" db="EMBL/GenBank/DDBJ databases">
        <title>Genome Sequence of Magnetospirillum magnetotacticum Strain MS-1.</title>
        <authorList>
            <person name="Marinov G.K."/>
            <person name="Smalley M.D."/>
            <person name="DeSalvo G."/>
        </authorList>
    </citation>
    <scope>NUCLEOTIDE SEQUENCE [LARGE SCALE GENOMIC DNA]</scope>
    <source>
        <strain evidence="6 7">MS-1</strain>
    </source>
</reference>
<dbReference type="SUPFAM" id="SSF117143">
    <property type="entry name" value="Flagellar hook protein flgE"/>
    <property type="match status" value="2"/>
</dbReference>
<keyword evidence="6" id="KW-0966">Cell projection</keyword>
<dbReference type="Proteomes" id="UP000031971">
    <property type="component" value="Unassembled WGS sequence"/>
</dbReference>
<dbReference type="STRING" id="272627.CCC_02697"/>
<name>A0A0C2YXR5_PARME</name>
<accession>A0A0C2YXR5</accession>
<dbReference type="EMBL" id="JXSL01000020">
    <property type="protein sequence ID" value="KIL99908.1"/>
    <property type="molecule type" value="Genomic_DNA"/>
</dbReference>
<keyword evidence="6" id="KW-0282">Flagellum</keyword>
<dbReference type="Pfam" id="PF06429">
    <property type="entry name" value="Flg_bbr_C"/>
    <property type="match status" value="1"/>
</dbReference>
<evidence type="ECO:0000256" key="1">
    <source>
        <dbReference type="ARBA" id="ARBA00004117"/>
    </source>
</evidence>
<evidence type="ECO:0000256" key="4">
    <source>
        <dbReference type="RuleBase" id="RU362116"/>
    </source>
</evidence>
<evidence type="ECO:0000256" key="2">
    <source>
        <dbReference type="ARBA" id="ARBA00009677"/>
    </source>
</evidence>
<comment type="subcellular location">
    <subcellularLocation>
        <location evidence="1 4">Bacterial flagellum basal body</location>
    </subcellularLocation>
</comment>
<dbReference type="Gene3D" id="2.60.98.20">
    <property type="entry name" value="Flagellar hook protein FlgE"/>
    <property type="match status" value="1"/>
</dbReference>
<dbReference type="PANTHER" id="PTHR30435">
    <property type="entry name" value="FLAGELLAR PROTEIN"/>
    <property type="match status" value="1"/>
</dbReference>
<dbReference type="InterPro" id="IPR010930">
    <property type="entry name" value="Flg_bb/hook_C_dom"/>
</dbReference>
<dbReference type="NCBIfam" id="TIGR03506">
    <property type="entry name" value="FlgEFG_subfam"/>
    <property type="match status" value="2"/>
</dbReference>
<comment type="function">
    <text evidence="4">A flexible structure which links the flagellar filament to the drive apparatus in the basal body.</text>
</comment>
<dbReference type="GO" id="GO:0005829">
    <property type="term" value="C:cytosol"/>
    <property type="evidence" value="ECO:0007669"/>
    <property type="project" value="TreeGrafter"/>
</dbReference>
<comment type="similarity">
    <text evidence="2 4">Belongs to the flagella basal body rod proteins family.</text>
</comment>
<protein>
    <recommendedName>
        <fullName evidence="4">Flagellar hook protein FlgE</fullName>
    </recommendedName>
</protein>
<dbReference type="PANTHER" id="PTHR30435:SF1">
    <property type="entry name" value="FLAGELLAR HOOK PROTEIN FLGE"/>
    <property type="match status" value="1"/>
</dbReference>
<keyword evidence="3 4" id="KW-0975">Bacterial flagellum</keyword>
<evidence type="ECO:0000313" key="7">
    <source>
        <dbReference type="Proteomes" id="UP000031971"/>
    </source>
</evidence>
<dbReference type="InterPro" id="IPR037925">
    <property type="entry name" value="FlgE/F/G-like"/>
</dbReference>
<evidence type="ECO:0000313" key="6">
    <source>
        <dbReference type="EMBL" id="KIL99908.1"/>
    </source>
</evidence>
<keyword evidence="6" id="KW-0969">Cilium</keyword>
<keyword evidence="7" id="KW-1185">Reference proteome</keyword>
<dbReference type="InterPro" id="IPR020013">
    <property type="entry name" value="Flagellar_FlgE/F/G"/>
</dbReference>
<evidence type="ECO:0000259" key="5">
    <source>
        <dbReference type="Pfam" id="PF06429"/>
    </source>
</evidence>
<dbReference type="GO" id="GO:0071978">
    <property type="term" value="P:bacterial-type flagellum-dependent swarming motility"/>
    <property type="evidence" value="ECO:0007669"/>
    <property type="project" value="TreeGrafter"/>
</dbReference>
<comment type="caution">
    <text evidence="6">The sequence shown here is derived from an EMBL/GenBank/DDBJ whole genome shotgun (WGS) entry which is preliminary data.</text>
</comment>